<keyword evidence="2" id="KW-0677">Repeat</keyword>
<dbReference type="Pfam" id="PF13855">
    <property type="entry name" value="LRR_8"/>
    <property type="match status" value="3"/>
</dbReference>
<keyword evidence="3" id="KW-0472">Membrane</keyword>
<comment type="caution">
    <text evidence="4">The sequence shown here is derived from an EMBL/GenBank/DDBJ whole genome shotgun (WGS) entry which is preliminary data.</text>
</comment>
<evidence type="ECO:0000256" key="2">
    <source>
        <dbReference type="ARBA" id="ARBA00022737"/>
    </source>
</evidence>
<feature type="transmembrane region" description="Helical" evidence="3">
    <location>
        <begin position="560"/>
        <end position="584"/>
    </location>
</feature>
<dbReference type="PANTHER" id="PTHR45712:SF22">
    <property type="entry name" value="INSULIN-LIKE GROWTH FACTOR-BINDING PROTEIN COMPLEX ACID LABILE SUBUNIT"/>
    <property type="match status" value="1"/>
</dbReference>
<keyword evidence="3" id="KW-1133">Transmembrane helix</keyword>
<accession>A0A6V7U4R7</accession>
<dbReference type="SMART" id="SM00365">
    <property type="entry name" value="LRR_SD22"/>
    <property type="match status" value="6"/>
</dbReference>
<dbReference type="InterPro" id="IPR003591">
    <property type="entry name" value="Leu-rich_rpt_typical-subtyp"/>
</dbReference>
<sequence length="692" mass="78856">MGIKGFGIICSEGQPFEQILDFLQPFMERPNIKIEFLRIENTPIPELSVDTLASLPIRHLILRNNTLSHFRVLSSSSTEPLITSALFDNVEQVEIQNNEIENIQDCPALTLFTNLQSLSLAGNKLTEILDNTFAYFNSRKTLQQLDLSENLLSDTSINSKAFVGLEFLQKLFLDKNQLNKLPTKAIAKLSDSLQELFASANQIDSLEPGDIPPLPRLKSLGLDVNQISQLNSNIFTSIPSLWYLYLSQNQFTFIPSSIFASIPELKVLSMGGNPIERIEDNSFSFANSLLRLDLSHCKINYLNNCFSPISRLQFINLRGNKIKFISNELFGGENSKLEFLVSIDLGQNQIEKVDNFAFAGLPQLQSIDLSYNQLKTFDSNTFRGSFLQSENAANVQILDLTGNPINCSPNETDWIFSLRGKVRILGSCSRMGEQQQNMEGVELTKNWCCWQTTKTTLKPKTSTTTTLYGNKTGNEIVEKKNKRINNLKNLKFLTQIKRKNESKEIKIEENKEINQNNDNFLLNNETNNNTTKSIEEEINALIEEEEEGVLIKSNKEENGWFVLKLVVVIAMIGLGILAVFIMIAKGILIFNCKLLSEYFTIRKNRIKKNRQRMKFNLPPCKNSFTPSNIQQQPSSSHFTDNQKQFNHLNYYLNSGLKRTNIPTVSNSIDLNDEELKEEEINLKRVKRELFFF</sequence>
<dbReference type="PRINTS" id="PR00019">
    <property type="entry name" value="LEURICHRPT"/>
</dbReference>
<evidence type="ECO:0000256" key="1">
    <source>
        <dbReference type="ARBA" id="ARBA00022614"/>
    </source>
</evidence>
<dbReference type="Proteomes" id="UP000580250">
    <property type="component" value="Unassembled WGS sequence"/>
</dbReference>
<organism evidence="4 5">
    <name type="scientific">Meloidogyne enterolobii</name>
    <name type="common">Root-knot nematode worm</name>
    <name type="synonym">Meloidogyne mayaguensis</name>
    <dbReference type="NCBI Taxonomy" id="390850"/>
    <lineage>
        <taxon>Eukaryota</taxon>
        <taxon>Metazoa</taxon>
        <taxon>Ecdysozoa</taxon>
        <taxon>Nematoda</taxon>
        <taxon>Chromadorea</taxon>
        <taxon>Rhabditida</taxon>
        <taxon>Tylenchina</taxon>
        <taxon>Tylenchomorpha</taxon>
        <taxon>Tylenchoidea</taxon>
        <taxon>Meloidogynidae</taxon>
        <taxon>Meloidogyninae</taxon>
        <taxon>Meloidogyne</taxon>
    </lineage>
</organism>
<dbReference type="InterPro" id="IPR032675">
    <property type="entry name" value="LRR_dom_sf"/>
</dbReference>
<dbReference type="SMART" id="SM00369">
    <property type="entry name" value="LRR_TYP"/>
    <property type="match status" value="8"/>
</dbReference>
<dbReference type="EMBL" id="CAJEWN010000036">
    <property type="protein sequence ID" value="CAD2145778.1"/>
    <property type="molecule type" value="Genomic_DNA"/>
</dbReference>
<dbReference type="PANTHER" id="PTHR45712">
    <property type="entry name" value="AGAP008170-PA"/>
    <property type="match status" value="1"/>
</dbReference>
<keyword evidence="1" id="KW-0433">Leucine-rich repeat</keyword>
<evidence type="ECO:0000313" key="5">
    <source>
        <dbReference type="Proteomes" id="UP000580250"/>
    </source>
</evidence>
<dbReference type="Gene3D" id="3.80.10.10">
    <property type="entry name" value="Ribonuclease Inhibitor"/>
    <property type="match status" value="4"/>
</dbReference>
<protein>
    <submittedName>
        <fullName evidence="4">Uncharacterized protein</fullName>
    </submittedName>
</protein>
<dbReference type="PROSITE" id="PS51450">
    <property type="entry name" value="LRR"/>
    <property type="match status" value="1"/>
</dbReference>
<keyword evidence="3" id="KW-0812">Transmembrane</keyword>
<dbReference type="SUPFAM" id="SSF52058">
    <property type="entry name" value="L domain-like"/>
    <property type="match status" value="1"/>
</dbReference>
<dbReference type="InterPro" id="IPR050333">
    <property type="entry name" value="SLRP"/>
</dbReference>
<dbReference type="InterPro" id="IPR001611">
    <property type="entry name" value="Leu-rich_rpt"/>
</dbReference>
<gene>
    <name evidence="4" type="ORF">MENT_LOCUS8385</name>
</gene>
<evidence type="ECO:0000313" key="4">
    <source>
        <dbReference type="EMBL" id="CAD2145778.1"/>
    </source>
</evidence>
<dbReference type="AlphaFoldDB" id="A0A6V7U4R7"/>
<name>A0A6V7U4R7_MELEN</name>
<proteinExistence type="predicted"/>
<evidence type="ECO:0000256" key="3">
    <source>
        <dbReference type="SAM" id="Phobius"/>
    </source>
</evidence>
<dbReference type="OrthoDB" id="1055097at2759"/>
<reference evidence="4 5" key="1">
    <citation type="submission" date="2020-08" db="EMBL/GenBank/DDBJ databases">
        <authorList>
            <person name="Koutsovoulos G."/>
            <person name="Danchin GJ E."/>
        </authorList>
    </citation>
    <scope>NUCLEOTIDE SEQUENCE [LARGE SCALE GENOMIC DNA]</scope>
</reference>